<sequence>MIIRDNFIMNYHIANIKLLTGISLLLAFVSIGVFGLLQFNHSSHSAETPMVNCPYAQNSFSLCESNFGHINNWRQFLNVIFPTLLVFSILLFAVLYIFDQKFFNQEKHSYRWKYYLDNKKLYSYPQEIIKWLSLFENSPSFQYARHS</sequence>
<feature type="transmembrane region" description="Helical" evidence="1">
    <location>
        <begin position="21"/>
        <end position="39"/>
    </location>
</feature>
<protein>
    <submittedName>
        <fullName evidence="2">Uncharacterized protein</fullName>
    </submittedName>
</protein>
<comment type="caution">
    <text evidence="2">The sequence shown here is derived from an EMBL/GenBank/DDBJ whole genome shotgun (WGS) entry which is preliminary data.</text>
</comment>
<name>A0A1F6WBP7_9BACT</name>
<feature type="transmembrane region" description="Helical" evidence="1">
    <location>
        <begin position="76"/>
        <end position="98"/>
    </location>
</feature>
<accession>A0A1F6WBP7</accession>
<dbReference type="Proteomes" id="UP000177052">
    <property type="component" value="Unassembled WGS sequence"/>
</dbReference>
<dbReference type="AlphaFoldDB" id="A0A1F6WBP7"/>
<proteinExistence type="predicted"/>
<organism evidence="2 3">
    <name type="scientific">Candidatus Nomurabacteria bacterium RIFCSPHIGHO2_12_FULL_37_29</name>
    <dbReference type="NCBI Taxonomy" id="1801759"/>
    <lineage>
        <taxon>Bacteria</taxon>
        <taxon>Candidatus Nomuraibacteriota</taxon>
    </lineage>
</organism>
<reference evidence="2 3" key="1">
    <citation type="journal article" date="2016" name="Nat. Commun.">
        <title>Thousands of microbial genomes shed light on interconnected biogeochemical processes in an aquifer system.</title>
        <authorList>
            <person name="Anantharaman K."/>
            <person name="Brown C.T."/>
            <person name="Hug L.A."/>
            <person name="Sharon I."/>
            <person name="Castelle C.J."/>
            <person name="Probst A.J."/>
            <person name="Thomas B.C."/>
            <person name="Singh A."/>
            <person name="Wilkins M.J."/>
            <person name="Karaoz U."/>
            <person name="Brodie E.L."/>
            <person name="Williams K.H."/>
            <person name="Hubbard S.S."/>
            <person name="Banfield J.F."/>
        </authorList>
    </citation>
    <scope>NUCLEOTIDE SEQUENCE [LARGE SCALE GENOMIC DNA]</scope>
</reference>
<dbReference type="EMBL" id="MFUJ01000016">
    <property type="protein sequence ID" value="OGI79333.1"/>
    <property type="molecule type" value="Genomic_DNA"/>
</dbReference>
<evidence type="ECO:0000313" key="2">
    <source>
        <dbReference type="EMBL" id="OGI79333.1"/>
    </source>
</evidence>
<keyword evidence="1" id="KW-0812">Transmembrane</keyword>
<keyword evidence="1" id="KW-1133">Transmembrane helix</keyword>
<keyword evidence="1" id="KW-0472">Membrane</keyword>
<gene>
    <name evidence="2" type="ORF">A3F19_02450</name>
</gene>
<evidence type="ECO:0000313" key="3">
    <source>
        <dbReference type="Proteomes" id="UP000177052"/>
    </source>
</evidence>
<evidence type="ECO:0000256" key="1">
    <source>
        <dbReference type="SAM" id="Phobius"/>
    </source>
</evidence>